<gene>
    <name evidence="1" type="ORF">IAC47_06505</name>
</gene>
<sequence>MKSGKNFFVTEATCEIGRDTAIIGIVSKSFGYKLASRMSRVSGVAFRSKDMPVWFKKTDMTVDFEAFCQYDKDTEAFYILCRTKEGASVIIPQWKDFDFLLIVVARDCIELSRDLMRDLTRIDLVQLSQQLFPVEETSRGKNNSLSGLQLNMFDDETEMKLDSKKTEFDSKKMEFDSTRMKSNSVPAQLDDVLYDIESYVDAIRSEENDQ</sequence>
<dbReference type="Proteomes" id="UP000824267">
    <property type="component" value="Unassembled WGS sequence"/>
</dbReference>
<dbReference type="EMBL" id="DXGG01000204">
    <property type="protein sequence ID" value="HIW87906.1"/>
    <property type="molecule type" value="Genomic_DNA"/>
</dbReference>
<dbReference type="AlphaFoldDB" id="A0A9D1RGL4"/>
<comment type="caution">
    <text evidence="1">The sequence shown here is derived from an EMBL/GenBank/DDBJ whole genome shotgun (WGS) entry which is preliminary data.</text>
</comment>
<accession>A0A9D1RGL4</accession>
<proteinExistence type="predicted"/>
<protein>
    <submittedName>
        <fullName evidence="1">Uncharacterized protein</fullName>
    </submittedName>
</protein>
<reference evidence="1" key="2">
    <citation type="submission" date="2021-04" db="EMBL/GenBank/DDBJ databases">
        <authorList>
            <person name="Gilroy R."/>
        </authorList>
    </citation>
    <scope>NUCLEOTIDE SEQUENCE</scope>
    <source>
        <strain evidence="1">Gambia16-930</strain>
    </source>
</reference>
<name>A0A9D1RGL4_9BACT</name>
<organism evidence="1 2">
    <name type="scientific">Candidatus Onthomorpha intestinigallinarum</name>
    <dbReference type="NCBI Taxonomy" id="2840880"/>
    <lineage>
        <taxon>Bacteria</taxon>
        <taxon>Pseudomonadati</taxon>
        <taxon>Bacteroidota</taxon>
        <taxon>Bacteroidia</taxon>
        <taxon>Bacteroidales</taxon>
        <taxon>Candidatus Onthomorpha</taxon>
    </lineage>
</organism>
<reference evidence="1" key="1">
    <citation type="journal article" date="2021" name="PeerJ">
        <title>Extensive microbial diversity within the chicken gut microbiome revealed by metagenomics and culture.</title>
        <authorList>
            <person name="Gilroy R."/>
            <person name="Ravi A."/>
            <person name="Getino M."/>
            <person name="Pursley I."/>
            <person name="Horton D.L."/>
            <person name="Alikhan N.F."/>
            <person name="Baker D."/>
            <person name="Gharbi K."/>
            <person name="Hall N."/>
            <person name="Watson M."/>
            <person name="Adriaenssens E.M."/>
            <person name="Foster-Nyarko E."/>
            <person name="Jarju S."/>
            <person name="Secka A."/>
            <person name="Antonio M."/>
            <person name="Oren A."/>
            <person name="Chaudhuri R.R."/>
            <person name="La Ragione R."/>
            <person name="Hildebrand F."/>
            <person name="Pallen M.J."/>
        </authorList>
    </citation>
    <scope>NUCLEOTIDE SEQUENCE</scope>
    <source>
        <strain evidence="1">Gambia16-930</strain>
    </source>
</reference>
<evidence type="ECO:0000313" key="1">
    <source>
        <dbReference type="EMBL" id="HIW87906.1"/>
    </source>
</evidence>
<evidence type="ECO:0000313" key="2">
    <source>
        <dbReference type="Proteomes" id="UP000824267"/>
    </source>
</evidence>